<evidence type="ECO:0000313" key="1">
    <source>
        <dbReference type="EMBL" id="SVD22090.1"/>
    </source>
</evidence>
<dbReference type="NCBIfam" id="NF033709">
    <property type="entry name" value="PorV_fam"/>
    <property type="match status" value="1"/>
</dbReference>
<name>A0A382TJ10_9ZZZZ</name>
<dbReference type="EMBL" id="UINC01137003">
    <property type="protein sequence ID" value="SVD22090.1"/>
    <property type="molecule type" value="Genomic_DNA"/>
</dbReference>
<evidence type="ECO:0008006" key="2">
    <source>
        <dbReference type="Google" id="ProtNLM"/>
    </source>
</evidence>
<dbReference type="SUPFAM" id="SSF56935">
    <property type="entry name" value="Porins"/>
    <property type="match status" value="1"/>
</dbReference>
<sequence length="301" mass="32332">EVVTKVATAAGGFLKLETSTRAIGMGGSFVASGRGVSGIPYNPASIGFIEKNEAYFSQVNYLAGITHGVLTYGTRVTPSDYVGIHLFYLDSGPMEVTTELYPDGTNEDFRVVSIAARAAYARSLTDRLKVGGSINYIRDKIAETEMQTVSYDIGSNFQTGIYGTVLGMSITNFGPEVQYTGEDLSVQVADTIDVDGSLQRITDKFPLPLTFRLGVENAVVGPTSSFVKNEKHTLIVSVDGIKPNDYVVYGSAGLEYGWQNIAFVRAGTHLNHDTAGFSFGAGANIRLGKMGLTVDYAFVDY</sequence>
<organism evidence="1">
    <name type="scientific">marine metagenome</name>
    <dbReference type="NCBI Taxonomy" id="408172"/>
    <lineage>
        <taxon>unclassified sequences</taxon>
        <taxon>metagenomes</taxon>
        <taxon>ecological metagenomes</taxon>
    </lineage>
</organism>
<dbReference type="Gene3D" id="2.40.160.60">
    <property type="entry name" value="Outer membrane protein transport protein (OMPP1/FadL/TodX)"/>
    <property type="match status" value="1"/>
</dbReference>
<accession>A0A382TJ10</accession>
<feature type="non-terminal residue" evidence="1">
    <location>
        <position position="1"/>
    </location>
</feature>
<reference evidence="1" key="1">
    <citation type="submission" date="2018-05" db="EMBL/GenBank/DDBJ databases">
        <authorList>
            <person name="Lanie J.A."/>
            <person name="Ng W.-L."/>
            <person name="Kazmierczak K.M."/>
            <person name="Andrzejewski T.M."/>
            <person name="Davidsen T.M."/>
            <person name="Wayne K.J."/>
            <person name="Tettelin H."/>
            <person name="Glass J.I."/>
            <person name="Rusch D."/>
            <person name="Podicherti R."/>
            <person name="Tsui H.-C.T."/>
            <person name="Winkler M.E."/>
        </authorList>
    </citation>
    <scope>NUCLEOTIDE SEQUENCE</scope>
</reference>
<protein>
    <recommendedName>
        <fullName evidence="2">DUF5723 domain-containing protein</fullName>
    </recommendedName>
</protein>
<gene>
    <name evidence="1" type="ORF">METZ01_LOCUS374944</name>
</gene>
<dbReference type="AlphaFoldDB" id="A0A382TJ10"/>
<feature type="non-terminal residue" evidence="1">
    <location>
        <position position="301"/>
    </location>
</feature>
<proteinExistence type="predicted"/>